<evidence type="ECO:0000259" key="2">
    <source>
        <dbReference type="Pfam" id="PF20994"/>
    </source>
</evidence>
<dbReference type="InterPro" id="IPR048743">
    <property type="entry name" value="AME1"/>
</dbReference>
<feature type="compositionally biased region" description="Basic residues" evidence="1">
    <location>
        <begin position="348"/>
        <end position="372"/>
    </location>
</feature>
<evidence type="ECO:0000256" key="1">
    <source>
        <dbReference type="SAM" id="MobiDB-lite"/>
    </source>
</evidence>
<feature type="compositionally biased region" description="Polar residues" evidence="1">
    <location>
        <begin position="103"/>
        <end position="113"/>
    </location>
</feature>
<feature type="compositionally biased region" description="Low complexity" evidence="1">
    <location>
        <begin position="73"/>
        <end position="87"/>
    </location>
</feature>
<feature type="compositionally biased region" description="Acidic residues" evidence="1">
    <location>
        <begin position="506"/>
        <end position="520"/>
    </location>
</feature>
<reference evidence="3" key="1">
    <citation type="submission" date="2022-10" db="EMBL/GenBank/DDBJ databases">
        <title>Culturing micro-colonial fungi from biological soil crusts in the Mojave desert and describing Neophaeococcomyces mojavensis, and introducing the new genera and species Taxawa tesnikishii.</title>
        <authorList>
            <person name="Kurbessoian T."/>
            <person name="Stajich J.E."/>
        </authorList>
    </citation>
    <scope>NUCLEOTIDE SEQUENCE</scope>
    <source>
        <strain evidence="3">TK_35</strain>
    </source>
</reference>
<feature type="region of interest" description="Disordered" evidence="1">
    <location>
        <begin position="561"/>
        <end position="583"/>
    </location>
</feature>
<dbReference type="EMBL" id="JAPDRN010000075">
    <property type="protein sequence ID" value="KAJ9628148.1"/>
    <property type="molecule type" value="Genomic_DNA"/>
</dbReference>
<dbReference type="Proteomes" id="UP001172681">
    <property type="component" value="Unassembled WGS sequence"/>
</dbReference>
<feature type="compositionally biased region" description="Polar residues" evidence="1">
    <location>
        <begin position="329"/>
        <end position="342"/>
    </location>
</feature>
<feature type="compositionally biased region" description="Polar residues" evidence="1">
    <location>
        <begin position="275"/>
        <end position="292"/>
    </location>
</feature>
<feature type="region of interest" description="Disordered" evidence="1">
    <location>
        <begin position="1"/>
        <end position="536"/>
    </location>
</feature>
<gene>
    <name evidence="3" type="ORF">H2204_009550</name>
</gene>
<feature type="compositionally biased region" description="Basic and acidic residues" evidence="1">
    <location>
        <begin position="1"/>
        <end position="11"/>
    </location>
</feature>
<comment type="caution">
    <text evidence="3">The sequence shown here is derived from an EMBL/GenBank/DDBJ whole genome shotgun (WGS) entry which is preliminary data.</text>
</comment>
<evidence type="ECO:0000313" key="4">
    <source>
        <dbReference type="Proteomes" id="UP001172681"/>
    </source>
</evidence>
<organism evidence="3 4">
    <name type="scientific">Knufia peltigerae</name>
    <dbReference type="NCBI Taxonomy" id="1002370"/>
    <lineage>
        <taxon>Eukaryota</taxon>
        <taxon>Fungi</taxon>
        <taxon>Dikarya</taxon>
        <taxon>Ascomycota</taxon>
        <taxon>Pezizomycotina</taxon>
        <taxon>Eurotiomycetes</taxon>
        <taxon>Chaetothyriomycetidae</taxon>
        <taxon>Chaetothyriales</taxon>
        <taxon>Trichomeriaceae</taxon>
        <taxon>Knufia</taxon>
    </lineage>
</organism>
<protein>
    <recommendedName>
        <fullName evidence="2">Inner kinetochore subunit AME1 domain-containing protein</fullName>
    </recommendedName>
</protein>
<dbReference type="AlphaFoldDB" id="A0AA39CUY6"/>
<accession>A0AA39CUY6</accession>
<feature type="compositionally biased region" description="Basic and acidic residues" evidence="1">
    <location>
        <begin position="262"/>
        <end position="271"/>
    </location>
</feature>
<sequence>MSSTTRQDRALMRQRGAGARNVAKAEFGLDFGFSNNRQERQQMRQRGAASRKIDNVDFGISFPSSARSRRSTTKTPQSRRSSSRQPSVTPAENSRRSREPSTAPASTQTPSETQRQRGVVSASSEYSSKRRRISQATETPAQSTRTPDVRSTRSSTRRQARNSIFPIAEDREVHEPPETVRREVVTPRLRVESPLFVPQDDAEKENDAPDNSVPAKISDSNASRRTSRRRTRSSILLEEKGTPSAGVFEETGRDSSLIEAGPRTEHTKGVDTEQLGVSRSPIGSATGLSHSSGPAADEEDNVSHQQLAGSDIELDDADVSNADHDIPPSQDTADAAQNTSRYDNAPAKKSRRKRKSVNLVRKRRSSTTKHNRLNQTEQSLTHDTSPQARVSIPPSTPALFAQPDKNGNTARREAPTPVDESPASPRRNLAHQEAAEEEEDNTYAPESSVEPETPAPPKRGPRKEKRQSGRTQERHQPRQQQQKKTKATFPILTHRLTNTSKLPTIAEEEEGGEEEETDDESGQKEGAVGSALTMGPDRSQVNAVDVLAQICRETVENMIERLTSNHNNSNDDRNRRRTTSKTKRSALEAFGRDLDDELFDMSEALENRISLEARVRKSKRTKASLQAEWLEIRKQRERIALRCDAVRKRNWESEADARRKWRLSEAARRAELELSRESPHGSDDGRTAGTEFMLRSVVNQISSASDRGGTLERVRRFNSQLETLASFLERGA</sequence>
<name>A0AA39CUY6_9EURO</name>
<feature type="compositionally biased region" description="Basic and acidic residues" evidence="1">
    <location>
        <begin position="168"/>
        <end position="191"/>
    </location>
</feature>
<feature type="compositionally biased region" description="Polar residues" evidence="1">
    <location>
        <begin position="373"/>
        <end position="388"/>
    </location>
</feature>
<keyword evidence="4" id="KW-1185">Reference proteome</keyword>
<evidence type="ECO:0000313" key="3">
    <source>
        <dbReference type="EMBL" id="KAJ9628148.1"/>
    </source>
</evidence>
<proteinExistence type="predicted"/>
<dbReference type="Pfam" id="PF20994">
    <property type="entry name" value="CENPU"/>
    <property type="match status" value="1"/>
</dbReference>
<feature type="domain" description="Inner kinetochore subunit AME1" evidence="2">
    <location>
        <begin position="539"/>
        <end position="723"/>
    </location>
</feature>